<dbReference type="OrthoDB" id="10672036at2759"/>
<feature type="compositionally biased region" description="Polar residues" evidence="1">
    <location>
        <begin position="87"/>
        <end position="98"/>
    </location>
</feature>
<dbReference type="AlphaFoldDB" id="A0A409YH22"/>
<feature type="compositionally biased region" description="Basic residues" evidence="1">
    <location>
        <begin position="64"/>
        <end position="75"/>
    </location>
</feature>
<name>A0A409YH22_9AGAR</name>
<evidence type="ECO:0000256" key="1">
    <source>
        <dbReference type="SAM" id="MobiDB-lite"/>
    </source>
</evidence>
<gene>
    <name evidence="2" type="ORF">CVT24_011660</name>
</gene>
<feature type="compositionally biased region" description="Basic and acidic residues" evidence="1">
    <location>
        <begin position="228"/>
        <end position="237"/>
    </location>
</feature>
<proteinExistence type="predicted"/>
<dbReference type="InParanoid" id="A0A409YH22"/>
<comment type="caution">
    <text evidence="2">The sequence shown here is derived from an EMBL/GenBank/DDBJ whole genome shotgun (WGS) entry which is preliminary data.</text>
</comment>
<protein>
    <submittedName>
        <fullName evidence="2">Uncharacterized protein</fullName>
    </submittedName>
</protein>
<keyword evidence="3" id="KW-1185">Reference proteome</keyword>
<evidence type="ECO:0000313" key="3">
    <source>
        <dbReference type="Proteomes" id="UP000284842"/>
    </source>
</evidence>
<reference evidence="2 3" key="1">
    <citation type="journal article" date="2018" name="Evol. Lett.">
        <title>Horizontal gene cluster transfer increased hallucinogenic mushroom diversity.</title>
        <authorList>
            <person name="Reynolds H.T."/>
            <person name="Vijayakumar V."/>
            <person name="Gluck-Thaler E."/>
            <person name="Korotkin H.B."/>
            <person name="Matheny P.B."/>
            <person name="Slot J.C."/>
        </authorList>
    </citation>
    <scope>NUCLEOTIDE SEQUENCE [LARGE SCALE GENOMIC DNA]</scope>
    <source>
        <strain evidence="2 3">2629</strain>
    </source>
</reference>
<dbReference type="Proteomes" id="UP000284842">
    <property type="component" value="Unassembled WGS sequence"/>
</dbReference>
<evidence type="ECO:0000313" key="2">
    <source>
        <dbReference type="EMBL" id="PPR02316.1"/>
    </source>
</evidence>
<dbReference type="EMBL" id="NHTK01001176">
    <property type="protein sequence ID" value="PPR02316.1"/>
    <property type="molecule type" value="Genomic_DNA"/>
</dbReference>
<feature type="compositionally biased region" description="Low complexity" evidence="1">
    <location>
        <begin position="24"/>
        <end position="43"/>
    </location>
</feature>
<feature type="compositionally biased region" description="Basic residues" evidence="1">
    <location>
        <begin position="346"/>
        <end position="357"/>
    </location>
</feature>
<feature type="compositionally biased region" description="Polar residues" evidence="1">
    <location>
        <begin position="276"/>
        <end position="292"/>
    </location>
</feature>
<feature type="region of interest" description="Disordered" evidence="1">
    <location>
        <begin position="24"/>
        <end position="99"/>
    </location>
</feature>
<feature type="region of interest" description="Disordered" evidence="1">
    <location>
        <begin position="214"/>
        <end position="237"/>
    </location>
</feature>
<sequence>MMFTFGLGKAFNTLGQALGIIKNNNDSENNNSSTSIIDSNSISGPLPLTGFSKNKPKSKDKSINSRHKYNLRAKSPKMSTRIPPKATSETARTYSGSSPKAFEYSHQAYQTSLPYRMNPPRRLTRQPNVIIPAEKKKHDGPSDADSSVGVVAVIETKTELVKSTSTSTRVVRVGESLDGAVDRALALGGNKVAGDDDSENVRMDMMEVCEALLQTPTQPRDKGNKRRRESDGSDEFKLDMAIKDINLGPSSAGPDALNESTQMAMEINAASSSSAVQAISQRPRTRSQTQASRLKLKQQEEEAAPQVQQPDTPLSSLKGRSGRKKQPKTPEVHFTASVIFEPKQPVQRRRSAKSKSKSKSESISAPV</sequence>
<accession>A0A409YH22</accession>
<organism evidence="2 3">
    <name type="scientific">Panaeolus cyanescens</name>
    <dbReference type="NCBI Taxonomy" id="181874"/>
    <lineage>
        <taxon>Eukaryota</taxon>
        <taxon>Fungi</taxon>
        <taxon>Dikarya</taxon>
        <taxon>Basidiomycota</taxon>
        <taxon>Agaricomycotina</taxon>
        <taxon>Agaricomycetes</taxon>
        <taxon>Agaricomycetidae</taxon>
        <taxon>Agaricales</taxon>
        <taxon>Agaricineae</taxon>
        <taxon>Galeropsidaceae</taxon>
        <taxon>Panaeolus</taxon>
    </lineage>
</organism>
<feature type="region of interest" description="Disordered" evidence="1">
    <location>
        <begin position="274"/>
        <end position="367"/>
    </location>
</feature>